<comment type="caution">
    <text evidence="4">The sequence shown here is derived from an EMBL/GenBank/DDBJ whole genome shotgun (WGS) entry which is preliminary data.</text>
</comment>
<name>A0A9X2KHK5_9MICC</name>
<dbReference type="Proteomes" id="UP001139502">
    <property type="component" value="Unassembled WGS sequence"/>
</dbReference>
<keyword evidence="1" id="KW-0677">Repeat</keyword>
<keyword evidence="5" id="KW-1185">Reference proteome</keyword>
<dbReference type="InterPro" id="IPR002110">
    <property type="entry name" value="Ankyrin_rpt"/>
</dbReference>
<accession>A0A9X2KHK5</accession>
<reference evidence="4" key="1">
    <citation type="submission" date="2022-06" db="EMBL/GenBank/DDBJ databases">
        <title>Rothia sp. isolated from sandalwood seedling.</title>
        <authorList>
            <person name="Tuikhar N."/>
            <person name="Kirdat K."/>
            <person name="Thorat V."/>
            <person name="Swetha P."/>
            <person name="Padma S."/>
            <person name="Sundararaj R."/>
            <person name="Yadav A."/>
        </authorList>
    </citation>
    <scope>NUCLEOTIDE SEQUENCE</scope>
    <source>
        <strain evidence="4">AR01</strain>
    </source>
</reference>
<dbReference type="InterPro" id="IPR036770">
    <property type="entry name" value="Ankyrin_rpt-contain_sf"/>
</dbReference>
<dbReference type="Gene3D" id="1.25.40.20">
    <property type="entry name" value="Ankyrin repeat-containing domain"/>
    <property type="match status" value="1"/>
</dbReference>
<dbReference type="SUPFAM" id="SSF48403">
    <property type="entry name" value="Ankyrin repeat"/>
    <property type="match status" value="1"/>
</dbReference>
<sequence>MTQDPGGTPAHDEAPELDDREIEALNAVFDLAREGHTADLEALLDQGLPVNLTNSKGDTLLILAAYRQQPDVVRALLRRGADTDRLNDRGQTALASAVFRDNAPIARLLIEAGADPSLGAQTPAAIAAFFGLEEMAALLAEHGIR</sequence>
<dbReference type="EMBL" id="JANAFB010000007">
    <property type="protein sequence ID" value="MCP3425273.1"/>
    <property type="molecule type" value="Genomic_DNA"/>
</dbReference>
<feature type="repeat" description="ANK" evidence="3">
    <location>
        <begin position="56"/>
        <end position="88"/>
    </location>
</feature>
<keyword evidence="2 3" id="KW-0040">ANK repeat</keyword>
<dbReference type="PROSITE" id="PS50088">
    <property type="entry name" value="ANK_REPEAT"/>
    <property type="match status" value="2"/>
</dbReference>
<dbReference type="Pfam" id="PF12796">
    <property type="entry name" value="Ank_2"/>
    <property type="match status" value="1"/>
</dbReference>
<organism evidence="4 5">
    <name type="scientific">Rothia santali</name>
    <dbReference type="NCBI Taxonomy" id="2949643"/>
    <lineage>
        <taxon>Bacteria</taxon>
        <taxon>Bacillati</taxon>
        <taxon>Actinomycetota</taxon>
        <taxon>Actinomycetes</taxon>
        <taxon>Micrococcales</taxon>
        <taxon>Micrococcaceae</taxon>
        <taxon>Rothia</taxon>
    </lineage>
</organism>
<proteinExistence type="predicted"/>
<dbReference type="PANTHER" id="PTHR24171:SF9">
    <property type="entry name" value="ANKYRIN REPEAT DOMAIN-CONTAINING PROTEIN 39"/>
    <property type="match status" value="1"/>
</dbReference>
<dbReference type="RefSeq" id="WP_254165379.1">
    <property type="nucleotide sequence ID" value="NZ_JANAFB010000007.1"/>
</dbReference>
<dbReference type="SMART" id="SM00248">
    <property type="entry name" value="ANK"/>
    <property type="match status" value="2"/>
</dbReference>
<evidence type="ECO:0000256" key="3">
    <source>
        <dbReference type="PROSITE-ProRule" id="PRU00023"/>
    </source>
</evidence>
<dbReference type="AlphaFoldDB" id="A0A9X2KHK5"/>
<evidence type="ECO:0000256" key="2">
    <source>
        <dbReference type="ARBA" id="ARBA00023043"/>
    </source>
</evidence>
<dbReference type="PANTHER" id="PTHR24171">
    <property type="entry name" value="ANKYRIN REPEAT DOMAIN-CONTAINING PROTEIN 39-RELATED"/>
    <property type="match status" value="1"/>
</dbReference>
<evidence type="ECO:0000313" key="5">
    <source>
        <dbReference type="Proteomes" id="UP001139502"/>
    </source>
</evidence>
<gene>
    <name evidence="4" type="ORF">NBM05_04330</name>
</gene>
<evidence type="ECO:0000313" key="4">
    <source>
        <dbReference type="EMBL" id="MCP3425273.1"/>
    </source>
</evidence>
<dbReference type="PROSITE" id="PS50297">
    <property type="entry name" value="ANK_REP_REGION"/>
    <property type="match status" value="2"/>
</dbReference>
<evidence type="ECO:0000256" key="1">
    <source>
        <dbReference type="ARBA" id="ARBA00022737"/>
    </source>
</evidence>
<protein>
    <submittedName>
        <fullName evidence="4">Ankyrin repeat domain-containing protein</fullName>
    </submittedName>
</protein>
<feature type="repeat" description="ANK" evidence="3">
    <location>
        <begin position="89"/>
        <end position="121"/>
    </location>
</feature>